<dbReference type="InterPro" id="IPR016135">
    <property type="entry name" value="UBQ-conjugating_enzyme/RWD"/>
</dbReference>
<dbReference type="Gene3D" id="3.10.110.10">
    <property type="entry name" value="Ubiquitin Conjugating Enzyme"/>
    <property type="match status" value="1"/>
</dbReference>
<gene>
    <name evidence="4" type="ORF">EJB05_00160</name>
</gene>
<sequence length="211" mass="23409">MVGSSSTPYHDDLFFFDLQLPPSSYPESPPLVNYRSFGLCLNPNLYESGTVCLSLLNTFGGHGTELWSPEASTLLQVLVSIQGLVLTAQPYYNEAAYESQVGTPQGHRNELPYSENAYLLNLRTMLHLLRRPPVGFDVFVREHFRRRGQHVLRACEAYLTDSCTVGTLDGQAHPTVVSMERPCSAGFRLALGNIVPRLVEVFKEIGADGCQ</sequence>
<reference evidence="4 5" key="1">
    <citation type="journal article" date="2019" name="Sci. Rep.">
        <title>A high-quality genome of Eragrostis curvula grass provides insights into Poaceae evolution and supports new strategies to enhance forage quality.</title>
        <authorList>
            <person name="Carballo J."/>
            <person name="Santos B.A.C.M."/>
            <person name="Zappacosta D."/>
            <person name="Garbus I."/>
            <person name="Selva J.P."/>
            <person name="Gallo C.A."/>
            <person name="Diaz A."/>
            <person name="Albertini E."/>
            <person name="Caccamo M."/>
            <person name="Echenique V."/>
        </authorList>
    </citation>
    <scope>NUCLEOTIDE SEQUENCE [LARGE SCALE GENOMIC DNA]</scope>
    <source>
        <strain evidence="5">cv. Victoria</strain>
        <tissue evidence="4">Leaf</tissue>
    </source>
</reference>
<dbReference type="Gramene" id="TVU48879">
    <property type="protein sequence ID" value="TVU48879"/>
    <property type="gene ID" value="EJB05_00160"/>
</dbReference>
<dbReference type="PANTHER" id="PTHR46116:SF32">
    <property type="entry name" value="OS05G0153132 PROTEIN"/>
    <property type="match status" value="1"/>
</dbReference>
<evidence type="ECO:0000259" key="3">
    <source>
        <dbReference type="PROSITE" id="PS50127"/>
    </source>
</evidence>
<dbReference type="OrthoDB" id="47801at2759"/>
<feature type="domain" description="UBC core" evidence="3">
    <location>
        <begin position="1"/>
        <end position="126"/>
    </location>
</feature>
<name>A0A5J9WKV0_9POAL</name>
<keyword evidence="1" id="KW-0808">Transferase</keyword>
<accession>A0A5J9WKV0</accession>
<protein>
    <recommendedName>
        <fullName evidence="3">UBC core domain-containing protein</fullName>
    </recommendedName>
</protein>
<evidence type="ECO:0000256" key="1">
    <source>
        <dbReference type="ARBA" id="ARBA00022679"/>
    </source>
</evidence>
<dbReference type="AlphaFoldDB" id="A0A5J9WKV0"/>
<evidence type="ECO:0000256" key="2">
    <source>
        <dbReference type="ARBA" id="ARBA00022786"/>
    </source>
</evidence>
<dbReference type="InterPro" id="IPR000608">
    <property type="entry name" value="UBC"/>
</dbReference>
<dbReference type="Pfam" id="PF00179">
    <property type="entry name" value="UQ_con"/>
    <property type="match status" value="1"/>
</dbReference>
<evidence type="ECO:0000313" key="5">
    <source>
        <dbReference type="Proteomes" id="UP000324897"/>
    </source>
</evidence>
<keyword evidence="2" id="KW-0833">Ubl conjugation pathway</keyword>
<organism evidence="4 5">
    <name type="scientific">Eragrostis curvula</name>
    <name type="common">weeping love grass</name>
    <dbReference type="NCBI Taxonomy" id="38414"/>
    <lineage>
        <taxon>Eukaryota</taxon>
        <taxon>Viridiplantae</taxon>
        <taxon>Streptophyta</taxon>
        <taxon>Embryophyta</taxon>
        <taxon>Tracheophyta</taxon>
        <taxon>Spermatophyta</taxon>
        <taxon>Magnoliopsida</taxon>
        <taxon>Liliopsida</taxon>
        <taxon>Poales</taxon>
        <taxon>Poaceae</taxon>
        <taxon>PACMAD clade</taxon>
        <taxon>Chloridoideae</taxon>
        <taxon>Eragrostideae</taxon>
        <taxon>Eragrostidinae</taxon>
        <taxon>Eragrostis</taxon>
    </lineage>
</organism>
<feature type="non-terminal residue" evidence="4">
    <location>
        <position position="1"/>
    </location>
</feature>
<comment type="caution">
    <text evidence="4">The sequence shown here is derived from an EMBL/GenBank/DDBJ whole genome shotgun (WGS) entry which is preliminary data.</text>
</comment>
<dbReference type="PROSITE" id="PS50127">
    <property type="entry name" value="UBC_2"/>
    <property type="match status" value="1"/>
</dbReference>
<evidence type="ECO:0000313" key="4">
    <source>
        <dbReference type="EMBL" id="TVU48879.1"/>
    </source>
</evidence>
<proteinExistence type="predicted"/>
<dbReference type="Proteomes" id="UP000324897">
    <property type="component" value="Chromosome 6"/>
</dbReference>
<dbReference type="EMBL" id="RWGY01000002">
    <property type="protein sequence ID" value="TVU48879.1"/>
    <property type="molecule type" value="Genomic_DNA"/>
</dbReference>
<dbReference type="SUPFAM" id="SSF54495">
    <property type="entry name" value="UBC-like"/>
    <property type="match status" value="1"/>
</dbReference>
<dbReference type="GO" id="GO:0061631">
    <property type="term" value="F:ubiquitin conjugating enzyme activity"/>
    <property type="evidence" value="ECO:0007669"/>
    <property type="project" value="TreeGrafter"/>
</dbReference>
<dbReference type="PANTHER" id="PTHR46116">
    <property type="entry name" value="(E3-INDEPENDENT) E2 UBIQUITIN-CONJUGATING ENZYME"/>
    <property type="match status" value="1"/>
</dbReference>
<keyword evidence="5" id="KW-1185">Reference proteome</keyword>